<protein>
    <submittedName>
        <fullName evidence="2">Uncharacterized protein</fullName>
    </submittedName>
</protein>
<keyword evidence="1" id="KW-0812">Transmembrane</keyword>
<dbReference type="EMBL" id="LAZR01001279">
    <property type="protein sequence ID" value="KKN47388.1"/>
    <property type="molecule type" value="Genomic_DNA"/>
</dbReference>
<comment type="caution">
    <text evidence="2">The sequence shown here is derived from an EMBL/GenBank/DDBJ whole genome shotgun (WGS) entry which is preliminary data.</text>
</comment>
<organism evidence="2">
    <name type="scientific">marine sediment metagenome</name>
    <dbReference type="NCBI Taxonomy" id="412755"/>
    <lineage>
        <taxon>unclassified sequences</taxon>
        <taxon>metagenomes</taxon>
        <taxon>ecological metagenomes</taxon>
    </lineage>
</organism>
<evidence type="ECO:0000313" key="2">
    <source>
        <dbReference type="EMBL" id="KKN47388.1"/>
    </source>
</evidence>
<keyword evidence="1" id="KW-1133">Transmembrane helix</keyword>
<evidence type="ECO:0000256" key="1">
    <source>
        <dbReference type="SAM" id="Phobius"/>
    </source>
</evidence>
<dbReference type="AlphaFoldDB" id="A0A0F9U180"/>
<reference evidence="2" key="1">
    <citation type="journal article" date="2015" name="Nature">
        <title>Complex archaea that bridge the gap between prokaryotes and eukaryotes.</title>
        <authorList>
            <person name="Spang A."/>
            <person name="Saw J.H."/>
            <person name="Jorgensen S.L."/>
            <person name="Zaremba-Niedzwiedzka K."/>
            <person name="Martijn J."/>
            <person name="Lind A.E."/>
            <person name="van Eijk R."/>
            <person name="Schleper C."/>
            <person name="Guy L."/>
            <person name="Ettema T.J."/>
        </authorList>
    </citation>
    <scope>NUCLEOTIDE SEQUENCE</scope>
</reference>
<keyword evidence="1" id="KW-0472">Membrane</keyword>
<accession>A0A0F9U180</accession>
<gene>
    <name evidence="2" type="ORF">LCGC14_0663440</name>
</gene>
<sequence length="59" mass="6595">MTVPLIIEGSPEIPLKEISYCKTTDIVPAMLKIIGKKPHKSVFGTSLVLLYITLMLYFV</sequence>
<feature type="transmembrane region" description="Helical" evidence="1">
    <location>
        <begin position="41"/>
        <end position="58"/>
    </location>
</feature>
<name>A0A0F9U180_9ZZZZ</name>
<proteinExistence type="predicted"/>